<comment type="caution">
    <text evidence="1">The sequence shown here is derived from an EMBL/GenBank/DDBJ whole genome shotgun (WGS) entry which is preliminary data.</text>
</comment>
<gene>
    <name evidence="1" type="ORF">SDC9_167399</name>
</gene>
<sequence length="41" mass="4511">MHEFATIDGVVEDVTELDVSVRKRCVQVQLPLSAHTNTGQS</sequence>
<organism evidence="1">
    <name type="scientific">bioreactor metagenome</name>
    <dbReference type="NCBI Taxonomy" id="1076179"/>
    <lineage>
        <taxon>unclassified sequences</taxon>
        <taxon>metagenomes</taxon>
        <taxon>ecological metagenomes</taxon>
    </lineage>
</organism>
<proteinExistence type="predicted"/>
<accession>A0A645G7X0</accession>
<dbReference type="AlphaFoldDB" id="A0A645G7X0"/>
<protein>
    <submittedName>
        <fullName evidence="1">Uncharacterized protein</fullName>
    </submittedName>
</protein>
<name>A0A645G7X0_9ZZZZ</name>
<dbReference type="EMBL" id="VSSQ01067678">
    <property type="protein sequence ID" value="MPN20023.1"/>
    <property type="molecule type" value="Genomic_DNA"/>
</dbReference>
<evidence type="ECO:0000313" key="1">
    <source>
        <dbReference type="EMBL" id="MPN20023.1"/>
    </source>
</evidence>
<reference evidence="1" key="1">
    <citation type="submission" date="2019-08" db="EMBL/GenBank/DDBJ databases">
        <authorList>
            <person name="Kucharzyk K."/>
            <person name="Murdoch R.W."/>
            <person name="Higgins S."/>
            <person name="Loffler F."/>
        </authorList>
    </citation>
    <scope>NUCLEOTIDE SEQUENCE</scope>
</reference>